<name>A0A9J5YHY5_SOLCO</name>
<proteinExistence type="predicted"/>
<dbReference type="AlphaFoldDB" id="A0A9J5YHY5"/>
<reference evidence="1 2" key="1">
    <citation type="submission" date="2020-09" db="EMBL/GenBank/DDBJ databases">
        <title>De no assembly of potato wild relative species, Solanum commersonii.</title>
        <authorList>
            <person name="Cho K."/>
        </authorList>
    </citation>
    <scope>NUCLEOTIDE SEQUENCE [LARGE SCALE GENOMIC DNA]</scope>
    <source>
        <strain evidence="1">LZ3.2</strain>
        <tissue evidence="1">Leaf</tissue>
    </source>
</reference>
<evidence type="ECO:0000313" key="1">
    <source>
        <dbReference type="EMBL" id="KAG5599922.1"/>
    </source>
</evidence>
<keyword evidence="2" id="KW-1185">Reference proteome</keyword>
<dbReference type="EMBL" id="JACXVP010000006">
    <property type="protein sequence ID" value="KAG5599922.1"/>
    <property type="molecule type" value="Genomic_DNA"/>
</dbReference>
<accession>A0A9J5YHY5</accession>
<sequence length="91" mass="10880">MELLVENLVFFDEINAAIETIDYTPNYLLYYMDIRNNRLFEGDKNLFKKEVVAALWGAMVYHTSETRARFLLWTCFKAEKRFKVRFISLLA</sequence>
<comment type="caution">
    <text evidence="1">The sequence shown here is derived from an EMBL/GenBank/DDBJ whole genome shotgun (WGS) entry which is preliminary data.</text>
</comment>
<evidence type="ECO:0000313" key="2">
    <source>
        <dbReference type="Proteomes" id="UP000824120"/>
    </source>
</evidence>
<gene>
    <name evidence="1" type="ORF">H5410_031292</name>
</gene>
<organism evidence="1 2">
    <name type="scientific">Solanum commersonii</name>
    <name type="common">Commerson's wild potato</name>
    <name type="synonym">Commerson's nightshade</name>
    <dbReference type="NCBI Taxonomy" id="4109"/>
    <lineage>
        <taxon>Eukaryota</taxon>
        <taxon>Viridiplantae</taxon>
        <taxon>Streptophyta</taxon>
        <taxon>Embryophyta</taxon>
        <taxon>Tracheophyta</taxon>
        <taxon>Spermatophyta</taxon>
        <taxon>Magnoliopsida</taxon>
        <taxon>eudicotyledons</taxon>
        <taxon>Gunneridae</taxon>
        <taxon>Pentapetalae</taxon>
        <taxon>asterids</taxon>
        <taxon>lamiids</taxon>
        <taxon>Solanales</taxon>
        <taxon>Solanaceae</taxon>
        <taxon>Solanoideae</taxon>
        <taxon>Solaneae</taxon>
        <taxon>Solanum</taxon>
    </lineage>
</organism>
<protein>
    <submittedName>
        <fullName evidence="1">Uncharacterized protein</fullName>
    </submittedName>
</protein>
<dbReference type="Proteomes" id="UP000824120">
    <property type="component" value="Chromosome 6"/>
</dbReference>